<dbReference type="Gene3D" id="2.60.40.2250">
    <property type="match status" value="1"/>
</dbReference>
<sequence length="259" mass="28381">MKLSVETTLEYDLEEPGPAVLSVETAGALGQTILNAHIDLGDLESFARVPGDEGIGERMIIRPREHLFCKYTATVLVERQRTDLALLNATPFERLPGDALRYTLPSRYCPSERFGHFVNKAFGDLSGGARVKAMRDWVEDNLDYVSGVSGPETTAVDTFLERRGVCRDYAHLLISLCRAANIPARMASVYAPDVDPPDFHAVAEVYLDGAWHLVDATGMAHADDMAIIAVGRDATDVAFLSSVQMATLVSQKISVRRID</sequence>
<evidence type="ECO:0000259" key="1">
    <source>
        <dbReference type="SMART" id="SM00460"/>
    </source>
</evidence>
<evidence type="ECO:0000313" key="2">
    <source>
        <dbReference type="EMBL" id="TXB70609.1"/>
    </source>
</evidence>
<dbReference type="InterPro" id="IPR038765">
    <property type="entry name" value="Papain-like_cys_pep_sf"/>
</dbReference>
<dbReference type="Gene3D" id="3.10.620.30">
    <property type="match status" value="1"/>
</dbReference>
<evidence type="ECO:0000313" key="3">
    <source>
        <dbReference type="Proteomes" id="UP000321562"/>
    </source>
</evidence>
<proteinExistence type="predicted"/>
<keyword evidence="3" id="KW-1185">Reference proteome</keyword>
<dbReference type="OrthoDB" id="5438043at2"/>
<dbReference type="Proteomes" id="UP000321562">
    <property type="component" value="Unassembled WGS sequence"/>
</dbReference>
<protein>
    <submittedName>
        <fullName evidence="2">Transglutaminase family protein</fullName>
    </submittedName>
</protein>
<gene>
    <name evidence="2" type="ORF">FQV27_01685</name>
</gene>
<reference evidence="2 3" key="1">
    <citation type="submission" date="2019-08" db="EMBL/GenBank/DDBJ databases">
        <authorList>
            <person name="Ye J."/>
        </authorList>
    </citation>
    <scope>NUCLEOTIDE SEQUENCE [LARGE SCALE GENOMIC DNA]</scope>
    <source>
        <strain evidence="2 3">TK008</strain>
    </source>
</reference>
<dbReference type="SUPFAM" id="SSF54001">
    <property type="entry name" value="Cysteine proteinases"/>
    <property type="match status" value="1"/>
</dbReference>
<dbReference type="PANTHER" id="PTHR33490:SF12">
    <property type="entry name" value="BLL5557 PROTEIN"/>
    <property type="match status" value="1"/>
</dbReference>
<feature type="domain" description="Transglutaminase-like" evidence="1">
    <location>
        <begin position="158"/>
        <end position="218"/>
    </location>
</feature>
<accession>A0A5C6S6V0</accession>
<dbReference type="AlphaFoldDB" id="A0A5C6S6V0"/>
<comment type="caution">
    <text evidence="2">The sequence shown here is derived from an EMBL/GenBank/DDBJ whole genome shotgun (WGS) entry which is preliminary data.</text>
</comment>
<name>A0A5C6S6V0_9RHOB</name>
<dbReference type="Pfam" id="PF01841">
    <property type="entry name" value="Transglut_core"/>
    <property type="match status" value="1"/>
</dbReference>
<dbReference type="SMART" id="SM00460">
    <property type="entry name" value="TGc"/>
    <property type="match status" value="1"/>
</dbReference>
<organism evidence="2 3">
    <name type="scientific">Paracoccus aurantiacus</name>
    <dbReference type="NCBI Taxonomy" id="2599412"/>
    <lineage>
        <taxon>Bacteria</taxon>
        <taxon>Pseudomonadati</taxon>
        <taxon>Pseudomonadota</taxon>
        <taxon>Alphaproteobacteria</taxon>
        <taxon>Rhodobacterales</taxon>
        <taxon>Paracoccaceae</taxon>
        <taxon>Paracoccus</taxon>
    </lineage>
</organism>
<dbReference type="RefSeq" id="WP_147096118.1">
    <property type="nucleotide sequence ID" value="NZ_JBHUFH010000002.1"/>
</dbReference>
<dbReference type="InterPro" id="IPR002931">
    <property type="entry name" value="Transglutaminase-like"/>
</dbReference>
<dbReference type="PANTHER" id="PTHR33490">
    <property type="entry name" value="BLR5614 PROTEIN-RELATED"/>
    <property type="match status" value="1"/>
</dbReference>
<dbReference type="EMBL" id="VOPL01000001">
    <property type="protein sequence ID" value="TXB70609.1"/>
    <property type="molecule type" value="Genomic_DNA"/>
</dbReference>